<dbReference type="OrthoDB" id="1707486at2759"/>
<accession>A0A0D7BRV4</accession>
<dbReference type="CDD" id="cd22928">
    <property type="entry name" value="HFD_POLE3_DPB4"/>
    <property type="match status" value="1"/>
</dbReference>
<gene>
    <name evidence="7" type="ORF">CYLTODRAFT_417138</name>
</gene>
<protein>
    <recommendedName>
        <fullName evidence="3">DNA polymerase epsilon subunit D</fullName>
    </recommendedName>
    <alternativeName>
        <fullName evidence="4">DNA polymerase II subunit D</fullName>
    </alternativeName>
</protein>
<dbReference type="PANTHER" id="PTHR46172:SF1">
    <property type="entry name" value="DNA POLYMERASE EPSILON SUBUNIT 3"/>
    <property type="match status" value="1"/>
</dbReference>
<dbReference type="Pfam" id="PF00808">
    <property type="entry name" value="CBFD_NFYB_HMF"/>
    <property type="match status" value="1"/>
</dbReference>
<evidence type="ECO:0000256" key="5">
    <source>
        <dbReference type="SAM" id="MobiDB-lite"/>
    </source>
</evidence>
<evidence type="ECO:0000256" key="4">
    <source>
        <dbReference type="ARBA" id="ARBA00042096"/>
    </source>
</evidence>
<dbReference type="GO" id="GO:0008622">
    <property type="term" value="C:epsilon DNA polymerase complex"/>
    <property type="evidence" value="ECO:0007669"/>
    <property type="project" value="TreeGrafter"/>
</dbReference>
<feature type="compositionally biased region" description="Acidic residues" evidence="5">
    <location>
        <begin position="190"/>
        <end position="200"/>
    </location>
</feature>
<dbReference type="GO" id="GO:0006272">
    <property type="term" value="P:leading strand elongation"/>
    <property type="evidence" value="ECO:0007669"/>
    <property type="project" value="TreeGrafter"/>
</dbReference>
<dbReference type="GO" id="GO:0031507">
    <property type="term" value="P:heterochromatin formation"/>
    <property type="evidence" value="ECO:0007669"/>
    <property type="project" value="TreeGrafter"/>
</dbReference>
<dbReference type="Gene3D" id="1.10.20.10">
    <property type="entry name" value="Histone, subunit A"/>
    <property type="match status" value="1"/>
</dbReference>
<evidence type="ECO:0000313" key="8">
    <source>
        <dbReference type="Proteomes" id="UP000054007"/>
    </source>
</evidence>
<dbReference type="SUPFAM" id="SSF47113">
    <property type="entry name" value="Histone-fold"/>
    <property type="match status" value="1"/>
</dbReference>
<dbReference type="InterPro" id="IPR051377">
    <property type="entry name" value="DNA_Pol-Epsilon_Subunit"/>
</dbReference>
<dbReference type="STRING" id="1314674.A0A0D7BRV4"/>
<feature type="domain" description="Transcription factor CBF/NF-Y/archaeal histone" evidence="6">
    <location>
        <begin position="27"/>
        <end position="91"/>
    </location>
</feature>
<dbReference type="AlphaFoldDB" id="A0A0D7BRV4"/>
<dbReference type="InterPro" id="IPR009072">
    <property type="entry name" value="Histone-fold"/>
</dbReference>
<name>A0A0D7BRV4_9AGAR</name>
<feature type="region of interest" description="Disordered" evidence="5">
    <location>
        <begin position="171"/>
        <end position="203"/>
    </location>
</feature>
<evidence type="ECO:0000259" key="6">
    <source>
        <dbReference type="Pfam" id="PF00808"/>
    </source>
</evidence>
<comment type="subcellular location">
    <subcellularLocation>
        <location evidence="1">Nucleus</location>
    </subcellularLocation>
</comment>
<dbReference type="PANTHER" id="PTHR46172">
    <property type="entry name" value="DNA POLYMERASE EPSILON SUBUNIT 3"/>
    <property type="match status" value="1"/>
</dbReference>
<evidence type="ECO:0000256" key="3">
    <source>
        <dbReference type="ARBA" id="ARBA00039775"/>
    </source>
</evidence>
<dbReference type="Proteomes" id="UP000054007">
    <property type="component" value="Unassembled WGS sequence"/>
</dbReference>
<evidence type="ECO:0000313" key="7">
    <source>
        <dbReference type="EMBL" id="KIY73157.1"/>
    </source>
</evidence>
<dbReference type="GO" id="GO:0008623">
    <property type="term" value="C:CHRAC"/>
    <property type="evidence" value="ECO:0007669"/>
    <property type="project" value="TreeGrafter"/>
</dbReference>
<sequence length="232" mass="24378">MPRKDASTPISAKAQQDLISSGIEEFELPKSIVTRIARSAIPDNAKLQKETITSLLKGSTVFVNYLAASSHDVALSKQHKTIAAADVLRALEILELGDLVDGLTTELGVWRELNKTDKSKKPAAPAAKAKATAKSVGAAPKIKIKPLAKPAISTPLPTTSEADESISVAAPTPLLDGGVSPNPEGTQGTVDEEMLAEDGAEPLKDNLAVDEAELHKDTNALEGENKMVVDDS</sequence>
<reference evidence="7 8" key="1">
    <citation type="journal article" date="2015" name="Fungal Genet. Biol.">
        <title>Evolution of novel wood decay mechanisms in Agaricales revealed by the genome sequences of Fistulina hepatica and Cylindrobasidium torrendii.</title>
        <authorList>
            <person name="Floudas D."/>
            <person name="Held B.W."/>
            <person name="Riley R."/>
            <person name="Nagy L.G."/>
            <person name="Koehler G."/>
            <person name="Ransdell A.S."/>
            <person name="Younus H."/>
            <person name="Chow J."/>
            <person name="Chiniquy J."/>
            <person name="Lipzen A."/>
            <person name="Tritt A."/>
            <person name="Sun H."/>
            <person name="Haridas S."/>
            <person name="LaButti K."/>
            <person name="Ohm R.A."/>
            <person name="Kues U."/>
            <person name="Blanchette R.A."/>
            <person name="Grigoriev I.V."/>
            <person name="Minto R.E."/>
            <person name="Hibbett D.S."/>
        </authorList>
    </citation>
    <scope>NUCLEOTIDE SEQUENCE [LARGE SCALE GENOMIC DNA]</scope>
    <source>
        <strain evidence="7 8">FP15055 ss-10</strain>
    </source>
</reference>
<dbReference type="EMBL" id="KN880437">
    <property type="protein sequence ID" value="KIY73157.1"/>
    <property type="molecule type" value="Genomic_DNA"/>
</dbReference>
<dbReference type="InterPro" id="IPR003958">
    <property type="entry name" value="CBFA_NFYB_domain"/>
</dbReference>
<organism evidence="7 8">
    <name type="scientific">Cylindrobasidium torrendii FP15055 ss-10</name>
    <dbReference type="NCBI Taxonomy" id="1314674"/>
    <lineage>
        <taxon>Eukaryota</taxon>
        <taxon>Fungi</taxon>
        <taxon>Dikarya</taxon>
        <taxon>Basidiomycota</taxon>
        <taxon>Agaricomycotina</taxon>
        <taxon>Agaricomycetes</taxon>
        <taxon>Agaricomycetidae</taxon>
        <taxon>Agaricales</taxon>
        <taxon>Marasmiineae</taxon>
        <taxon>Physalacriaceae</taxon>
        <taxon>Cylindrobasidium</taxon>
    </lineage>
</organism>
<dbReference type="GO" id="GO:0031490">
    <property type="term" value="F:chromatin DNA binding"/>
    <property type="evidence" value="ECO:0007669"/>
    <property type="project" value="TreeGrafter"/>
</dbReference>
<keyword evidence="2" id="KW-0539">Nucleus</keyword>
<dbReference type="GO" id="GO:0046982">
    <property type="term" value="F:protein heterodimerization activity"/>
    <property type="evidence" value="ECO:0007669"/>
    <property type="project" value="InterPro"/>
</dbReference>
<evidence type="ECO:0000256" key="2">
    <source>
        <dbReference type="ARBA" id="ARBA00023242"/>
    </source>
</evidence>
<keyword evidence="8" id="KW-1185">Reference proteome</keyword>
<evidence type="ECO:0000256" key="1">
    <source>
        <dbReference type="ARBA" id="ARBA00004123"/>
    </source>
</evidence>
<dbReference type="GO" id="GO:0006974">
    <property type="term" value="P:DNA damage response"/>
    <property type="evidence" value="ECO:0007669"/>
    <property type="project" value="TreeGrafter"/>
</dbReference>
<proteinExistence type="predicted"/>